<keyword evidence="2" id="KW-1185">Reference proteome</keyword>
<dbReference type="Proteomes" id="UP001140234">
    <property type="component" value="Unassembled WGS sequence"/>
</dbReference>
<dbReference type="EMBL" id="JANBUJ010001441">
    <property type="protein sequence ID" value="KAJ2767361.1"/>
    <property type="molecule type" value="Genomic_DNA"/>
</dbReference>
<evidence type="ECO:0000313" key="2">
    <source>
        <dbReference type="Proteomes" id="UP001140234"/>
    </source>
</evidence>
<organism evidence="1 2">
    <name type="scientific">Coemansia nantahalensis</name>
    <dbReference type="NCBI Taxonomy" id="2789366"/>
    <lineage>
        <taxon>Eukaryota</taxon>
        <taxon>Fungi</taxon>
        <taxon>Fungi incertae sedis</taxon>
        <taxon>Zoopagomycota</taxon>
        <taxon>Kickxellomycotina</taxon>
        <taxon>Kickxellomycetes</taxon>
        <taxon>Kickxellales</taxon>
        <taxon>Kickxellaceae</taxon>
        <taxon>Coemansia</taxon>
    </lineage>
</organism>
<feature type="non-terminal residue" evidence="1">
    <location>
        <position position="792"/>
    </location>
</feature>
<proteinExistence type="predicted"/>
<name>A0ACC1JU48_9FUNG</name>
<accession>A0ACC1JU48</accession>
<gene>
    <name evidence="1" type="ORF">IWQ57_003981</name>
</gene>
<sequence length="792" mass="81218">MPPAEPCGLFSLEADDSLIQELLAGIPSTAWLPTDPLTSEGWFPDPASSIITQDYSARPAGAPGLDATGEETLLRAAATARADHANALAASTGALPPRLTEAPAPGAEDKSRGGRNSSSTTKTPRLGGDASLDAASNQALQATPDARLLAGVRSKRGTPLMSRGGSKRGNPLSGFAKKHSIAYPVGNQMAILSPELLSSSPPNAAQLRKNPYKYYSPPKHLAPRPVPAQAKGRNLMLGARGPRAIQPQPQPQPPQLVGAVGRAQAAGAAQRQRTISGSSSTHSLISNGLAGGVPRMAAKWDIGQDKLLLRGVRYHRWRDGLPPRDPTRFVADDWEQIALSVSAGGMARSARQCRRRWAVMYSHLGSTIMEFVDSTPTPQSSAQSTPVPHGSAASGSSLTGPAPRHARNLQLAGLPRSSPPLAPGAVLRSDIDRHPPRPVPMAAPQASDERSSALSMLPNLGLDLAGLLAPAEVDLQSLDVANRWATPGYCQLLTDIVHAITNPESRAAEVVRKGAATAPSAPADGSAVAEQPANAPGPAVSKKAQHKTSRPSTGTASGLVAGLSGALSLDPGTRAPQTLPHSAMPQAAGVVAGQLSALQSLGPQAAAEVLSGPFPAASTPGSALTAQSAGAGVEGVLDLATSDQDMNVYLDFIRSLTADQGDLGGAWSSLFDDPGNSTLPLVSAAGSLAPGAVLAGDRRTTLPAAMTWGAPAGRPLGVEDDDANDGDFVLEDSEDVDDDDDEDDGDDDSGEQPAGPASDDSPHVGAMDVFTRRPALGPPSTDGAASDSDRGH</sequence>
<comment type="caution">
    <text evidence="1">The sequence shown here is derived from an EMBL/GenBank/DDBJ whole genome shotgun (WGS) entry which is preliminary data.</text>
</comment>
<evidence type="ECO:0000313" key="1">
    <source>
        <dbReference type="EMBL" id="KAJ2767361.1"/>
    </source>
</evidence>
<protein>
    <submittedName>
        <fullName evidence="1">Uncharacterized protein</fullName>
    </submittedName>
</protein>
<reference evidence="1" key="1">
    <citation type="submission" date="2022-07" db="EMBL/GenBank/DDBJ databases">
        <title>Phylogenomic reconstructions and comparative analyses of Kickxellomycotina fungi.</title>
        <authorList>
            <person name="Reynolds N.K."/>
            <person name="Stajich J.E."/>
            <person name="Barry K."/>
            <person name="Grigoriev I.V."/>
            <person name="Crous P."/>
            <person name="Smith M.E."/>
        </authorList>
    </citation>
    <scope>NUCLEOTIDE SEQUENCE</scope>
    <source>
        <strain evidence="1">CBS 109366</strain>
    </source>
</reference>